<sequence>MFDKPRVLALSKGLMDGSFEADLFYRKLTHALAEEMGCTRASLWRYPDPLLRDSIECLRLYDRTDAQWSAGAVLKEDDFGPYFEAMRQDNLIVAANARANAVTSCFNEIYFEPLGIYSLLDVGINIGGAPYGLFCCENTTDILEWTTAHIEYLRQVGTLLGFALKKAQGEQGGTAFEQ</sequence>
<dbReference type="AlphaFoldDB" id="A0A4R6QSG3"/>
<dbReference type="EMBL" id="SNXS01000001">
    <property type="protein sequence ID" value="TDP74116.1"/>
    <property type="molecule type" value="Genomic_DNA"/>
</dbReference>
<dbReference type="InParanoid" id="A0A4R6QSG3"/>
<accession>A0A4R6QSG3</accession>
<proteinExistence type="predicted"/>
<dbReference type="Pfam" id="PF01590">
    <property type="entry name" value="GAF"/>
    <property type="match status" value="1"/>
</dbReference>
<dbReference type="RefSeq" id="WP_166651800.1">
    <property type="nucleotide sequence ID" value="NZ_SNXS01000001.1"/>
</dbReference>
<name>A0A4R6QSG3_9BURK</name>
<dbReference type="Proteomes" id="UP000295361">
    <property type="component" value="Unassembled WGS sequence"/>
</dbReference>
<evidence type="ECO:0000313" key="3">
    <source>
        <dbReference type="Proteomes" id="UP000295361"/>
    </source>
</evidence>
<dbReference type="InterPro" id="IPR029016">
    <property type="entry name" value="GAF-like_dom_sf"/>
</dbReference>
<evidence type="ECO:0000259" key="1">
    <source>
        <dbReference type="Pfam" id="PF01590"/>
    </source>
</evidence>
<gene>
    <name evidence="2" type="ORF">DES47_101166</name>
</gene>
<dbReference type="InterPro" id="IPR003018">
    <property type="entry name" value="GAF"/>
</dbReference>
<dbReference type="SUPFAM" id="SSF55781">
    <property type="entry name" value="GAF domain-like"/>
    <property type="match status" value="1"/>
</dbReference>
<keyword evidence="3" id="KW-1185">Reference proteome</keyword>
<feature type="domain" description="GAF" evidence="1">
    <location>
        <begin position="24"/>
        <end position="164"/>
    </location>
</feature>
<reference evidence="2 3" key="1">
    <citation type="submission" date="2019-03" db="EMBL/GenBank/DDBJ databases">
        <title>Genomic Encyclopedia of Type Strains, Phase IV (KMG-IV): sequencing the most valuable type-strain genomes for metagenomic binning, comparative biology and taxonomic classification.</title>
        <authorList>
            <person name="Goeker M."/>
        </authorList>
    </citation>
    <scope>NUCLEOTIDE SEQUENCE [LARGE SCALE GENOMIC DNA]</scope>
    <source>
        <strain evidence="2 3">DSM 16998</strain>
    </source>
</reference>
<dbReference type="Gene3D" id="3.30.450.40">
    <property type="match status" value="1"/>
</dbReference>
<comment type="caution">
    <text evidence="2">The sequence shown here is derived from an EMBL/GenBank/DDBJ whole genome shotgun (WGS) entry which is preliminary data.</text>
</comment>
<protein>
    <submittedName>
        <fullName evidence="2">GAF domain-containing protein</fullName>
    </submittedName>
</protein>
<evidence type="ECO:0000313" key="2">
    <source>
        <dbReference type="EMBL" id="TDP74116.1"/>
    </source>
</evidence>
<organism evidence="2 3">
    <name type="scientific">Roseateles toxinivorans</name>
    <dbReference type="NCBI Taxonomy" id="270368"/>
    <lineage>
        <taxon>Bacteria</taxon>
        <taxon>Pseudomonadati</taxon>
        <taxon>Pseudomonadota</taxon>
        <taxon>Betaproteobacteria</taxon>
        <taxon>Burkholderiales</taxon>
        <taxon>Sphaerotilaceae</taxon>
        <taxon>Roseateles</taxon>
    </lineage>
</organism>